<dbReference type="Pfam" id="PF13835">
    <property type="entry name" value="DUF4194"/>
    <property type="match status" value="1"/>
</dbReference>
<reference evidence="2 3" key="2">
    <citation type="submission" date="2012-02" db="EMBL/GenBank/DDBJ databases">
        <title>Improved High-Quality Draft sequence of Desulfobacter postgatei 2ac9.</title>
        <authorList>
            <consortium name="US DOE Joint Genome Institute"/>
            <person name="Lucas S."/>
            <person name="Han J."/>
            <person name="Lapidus A."/>
            <person name="Cheng J.-F."/>
            <person name="Goodwin L."/>
            <person name="Pitluck S."/>
            <person name="Peters L."/>
            <person name="Ovchinnikova G."/>
            <person name="Held B."/>
            <person name="Detter J.C."/>
            <person name="Han C."/>
            <person name="Tapia R."/>
            <person name="Land M."/>
            <person name="Hauser L."/>
            <person name="Kyrpides N."/>
            <person name="Ivanova N."/>
            <person name="Pagani I."/>
            <person name="Orellana R."/>
            <person name="Lovley D."/>
            <person name="Woyke T."/>
        </authorList>
    </citation>
    <scope>NUCLEOTIDE SEQUENCE [LARGE SCALE GENOMIC DNA]</scope>
    <source>
        <strain evidence="2 3">2ac9</strain>
    </source>
</reference>
<dbReference type="Proteomes" id="UP000005778">
    <property type="component" value="Chromosome"/>
</dbReference>
<evidence type="ECO:0000313" key="3">
    <source>
        <dbReference type="Proteomes" id="UP000005778"/>
    </source>
</evidence>
<sequence>MIGKGTMKKSNPNELIRETPEPQSFLDRMRLENTAPDDSPDSIPPPGEMGGNFSSDAAQDPAADENGRQTHAAMPAEARRALVFLLRQGVILSARKAKLFEAVCRYETRIRQHLSDVYLTLVLDEKSGVAFIAGMQSEHCQLAGDAVEAREDDVNEDEQYSLISRRVLPLYDTLLLLVLRKYYQSRELCGEQKIIVDIEKIESDLTPFLPLTNSARTDRRKLNGALQKMVSSRILSTVRGSLERFEITPIIRYVVSAEFLESMLKEYERLALEAEPSTAAPDPGIEQP</sequence>
<reference evidence="2 3" key="1">
    <citation type="submission" date="2011-09" db="EMBL/GenBank/DDBJ databases">
        <authorList>
            <consortium name="US DOE Joint Genome Institute (JGI-PGF)"/>
            <person name="Lucas S."/>
            <person name="Han J."/>
            <person name="Lapidus A."/>
            <person name="Cheng J.-F."/>
            <person name="Goodwin L."/>
            <person name="Pitluck S."/>
            <person name="Peters L."/>
            <person name="Land M.L."/>
            <person name="Hauser L."/>
            <person name="Orellana R."/>
            <person name="Lovley D."/>
            <person name="Woyke T.J."/>
        </authorList>
    </citation>
    <scope>NUCLEOTIDE SEQUENCE [LARGE SCALE GENOMIC DNA]</scope>
    <source>
        <strain evidence="2 3">2ac9</strain>
    </source>
</reference>
<dbReference type="AlphaFoldDB" id="I5B4T1"/>
<dbReference type="HOGENOM" id="CLU_077883_1_0_7"/>
<evidence type="ECO:0000256" key="1">
    <source>
        <dbReference type="SAM" id="MobiDB-lite"/>
    </source>
</evidence>
<name>I5B4T1_9BACT</name>
<proteinExistence type="predicted"/>
<dbReference type="EMBL" id="CM001488">
    <property type="protein sequence ID" value="EIM64494.1"/>
    <property type="molecule type" value="Genomic_DNA"/>
</dbReference>
<evidence type="ECO:0000313" key="2">
    <source>
        <dbReference type="EMBL" id="EIM64494.1"/>
    </source>
</evidence>
<evidence type="ECO:0008006" key="4">
    <source>
        <dbReference type="Google" id="ProtNLM"/>
    </source>
</evidence>
<protein>
    <recommendedName>
        <fullName evidence="4">DUF4194 domain-containing protein</fullName>
    </recommendedName>
</protein>
<keyword evidence="3" id="KW-1185">Reference proteome</keyword>
<dbReference type="InterPro" id="IPR025449">
    <property type="entry name" value="JetB"/>
</dbReference>
<accession>I5B4T1</accession>
<feature type="region of interest" description="Disordered" evidence="1">
    <location>
        <begin position="1"/>
        <end position="71"/>
    </location>
</feature>
<dbReference type="OrthoDB" id="8611811at2"/>
<gene>
    <name evidence="2" type="ORF">DespoDRAFT_02651</name>
</gene>
<dbReference type="STRING" id="879212.DespoDRAFT_02651"/>
<organism evidence="2 3">
    <name type="scientific">Desulfobacter postgatei 2ac9</name>
    <dbReference type="NCBI Taxonomy" id="879212"/>
    <lineage>
        <taxon>Bacteria</taxon>
        <taxon>Pseudomonadati</taxon>
        <taxon>Thermodesulfobacteriota</taxon>
        <taxon>Desulfobacteria</taxon>
        <taxon>Desulfobacterales</taxon>
        <taxon>Desulfobacteraceae</taxon>
        <taxon>Desulfobacter</taxon>
    </lineage>
</organism>